<dbReference type="GO" id="GO:0050043">
    <property type="term" value="F:lactate racemase activity"/>
    <property type="evidence" value="ECO:0007669"/>
    <property type="project" value="InterPro"/>
</dbReference>
<name>A0A1G9WWQ3_9FIRM</name>
<dbReference type="InterPro" id="IPR018657">
    <property type="entry name" value="LarA-like_N"/>
</dbReference>
<organism evidence="2 3">
    <name type="scientific">Megasphaera paucivorans</name>
    <dbReference type="NCBI Taxonomy" id="349095"/>
    <lineage>
        <taxon>Bacteria</taxon>
        <taxon>Bacillati</taxon>
        <taxon>Bacillota</taxon>
        <taxon>Negativicutes</taxon>
        <taxon>Veillonellales</taxon>
        <taxon>Veillonellaceae</taxon>
        <taxon>Megasphaera</taxon>
    </lineage>
</organism>
<gene>
    <name evidence="2" type="ORF">SAMN05660299_01698</name>
</gene>
<proteinExistence type="predicted"/>
<evidence type="ECO:0000313" key="2">
    <source>
        <dbReference type="EMBL" id="SDM88938.1"/>
    </source>
</evidence>
<reference evidence="2 3" key="1">
    <citation type="submission" date="2016-10" db="EMBL/GenBank/DDBJ databases">
        <authorList>
            <person name="de Groot N.N."/>
        </authorList>
    </citation>
    <scope>NUCLEOTIDE SEQUENCE [LARGE SCALE GENOMIC DNA]</scope>
    <source>
        <strain evidence="2 3">DSM 16981</strain>
    </source>
</reference>
<dbReference type="Pfam" id="PF09861">
    <property type="entry name" value="Lar_N"/>
    <property type="match status" value="1"/>
</dbReference>
<protein>
    <recommendedName>
        <fullName evidence="1">LarA-like N-terminal domain-containing protein</fullName>
    </recommendedName>
</protein>
<dbReference type="Proteomes" id="UP000199309">
    <property type="component" value="Unassembled WGS sequence"/>
</dbReference>
<dbReference type="EMBL" id="FNHQ01000016">
    <property type="protein sequence ID" value="SDM88938.1"/>
    <property type="molecule type" value="Genomic_DNA"/>
</dbReference>
<sequence>MGSHGGGTTDGQKQILASMGIVEDLIGIPVLATMDVIQIGQTDDGVPVYMDKNAYQADMIVLINRIKPHTDFIGDFESGLCKMMAIGLGKHIGCSRLHQEGFENFHNLIPSVAKVFLKKANIGFGVAILENAYDQTYQIKAIKANKIMTEEPKLLKKAKQLMPRIMVPEIDVLIIEKIGKDISGAGMDTNIIGRTTKGPMLGFNGPTIQQIIILDLTYASHGNACGVGLANFITKSMYDKIDHVSTYANVIASGNPNAGRIPVIMNTEKEAIVAATRCCSQIDITNPRIVRILDTLHLETIWVSEKIYNEINSNTQIELC</sequence>
<evidence type="ECO:0000313" key="3">
    <source>
        <dbReference type="Proteomes" id="UP000199309"/>
    </source>
</evidence>
<dbReference type="AlphaFoldDB" id="A0A1G9WWQ3"/>
<keyword evidence="3" id="KW-1185">Reference proteome</keyword>
<evidence type="ECO:0000259" key="1">
    <source>
        <dbReference type="Pfam" id="PF09861"/>
    </source>
</evidence>
<feature type="domain" description="LarA-like N-terminal" evidence="1">
    <location>
        <begin position="2"/>
        <end position="100"/>
    </location>
</feature>
<accession>A0A1G9WWQ3</accession>
<dbReference type="Gene3D" id="3.40.50.11440">
    <property type="match status" value="1"/>
</dbReference>